<dbReference type="EMBL" id="JADYXP020000001">
    <property type="protein sequence ID" value="KAL0132885.1"/>
    <property type="molecule type" value="Genomic_DNA"/>
</dbReference>
<evidence type="ECO:0000313" key="3">
    <source>
        <dbReference type="Proteomes" id="UP001430953"/>
    </source>
</evidence>
<name>A0AAW2GZY8_9HYME</name>
<keyword evidence="1" id="KW-1133">Transmembrane helix</keyword>
<gene>
    <name evidence="2" type="ORF">PUN28_000545</name>
</gene>
<keyword evidence="1" id="KW-0472">Membrane</keyword>
<proteinExistence type="predicted"/>
<organism evidence="2 3">
    <name type="scientific">Cardiocondyla obscurior</name>
    <dbReference type="NCBI Taxonomy" id="286306"/>
    <lineage>
        <taxon>Eukaryota</taxon>
        <taxon>Metazoa</taxon>
        <taxon>Ecdysozoa</taxon>
        <taxon>Arthropoda</taxon>
        <taxon>Hexapoda</taxon>
        <taxon>Insecta</taxon>
        <taxon>Pterygota</taxon>
        <taxon>Neoptera</taxon>
        <taxon>Endopterygota</taxon>
        <taxon>Hymenoptera</taxon>
        <taxon>Apocrita</taxon>
        <taxon>Aculeata</taxon>
        <taxon>Formicoidea</taxon>
        <taxon>Formicidae</taxon>
        <taxon>Myrmicinae</taxon>
        <taxon>Cardiocondyla</taxon>
    </lineage>
</organism>
<feature type="transmembrane region" description="Helical" evidence="1">
    <location>
        <begin position="28"/>
        <end position="51"/>
    </location>
</feature>
<protein>
    <submittedName>
        <fullName evidence="2">Uncharacterized protein</fullName>
    </submittedName>
</protein>
<keyword evidence="1" id="KW-0812">Transmembrane</keyword>
<dbReference type="Proteomes" id="UP001430953">
    <property type="component" value="Unassembled WGS sequence"/>
</dbReference>
<evidence type="ECO:0000313" key="2">
    <source>
        <dbReference type="EMBL" id="KAL0132885.1"/>
    </source>
</evidence>
<keyword evidence="3" id="KW-1185">Reference proteome</keyword>
<sequence length="165" mass="18765">MQECDQSIISKCARSNASSVAIRTKYSILFFFYFFFFSEKFLLIFDLYCYISPLATIQRIRTTTDGIPVFLQYGFMAVSYILSGIPDNKVPSRVNPDGENFSPENERFSRAVISIISTVRSSSYETVSNPPGRHRANCPRGENTYFSFLSLRGQSEKSGTLILRL</sequence>
<comment type="caution">
    <text evidence="2">The sequence shown here is derived from an EMBL/GenBank/DDBJ whole genome shotgun (WGS) entry which is preliminary data.</text>
</comment>
<evidence type="ECO:0000256" key="1">
    <source>
        <dbReference type="SAM" id="Phobius"/>
    </source>
</evidence>
<reference evidence="2 3" key="1">
    <citation type="submission" date="2023-03" db="EMBL/GenBank/DDBJ databases">
        <title>High recombination rates correlate with genetic variation in Cardiocondyla obscurior ants.</title>
        <authorList>
            <person name="Errbii M."/>
        </authorList>
    </citation>
    <scope>NUCLEOTIDE SEQUENCE [LARGE SCALE GENOMIC DNA]</scope>
    <source>
        <strain evidence="2">Alpha-2009</strain>
        <tissue evidence="2">Whole body</tissue>
    </source>
</reference>
<accession>A0AAW2GZY8</accession>
<dbReference type="AlphaFoldDB" id="A0AAW2GZY8"/>